<sequence>MKMLHKFQRVVAACMLTVMLFAASIQNTVALGSYTQITAPQAANMELEQAAFPAVAAVAFGVVVVGAFAYGVYTGYREAAGGNNNEVISAHLLESYKSTDFSEFDMKAAAI</sequence>
<evidence type="ECO:0000256" key="2">
    <source>
        <dbReference type="SAM" id="SignalP"/>
    </source>
</evidence>
<gene>
    <name evidence="3" type="ORF">SAMN02746009_01587</name>
</gene>
<keyword evidence="2" id="KW-0732">Signal</keyword>
<keyword evidence="4" id="KW-1185">Reference proteome</keyword>
<keyword evidence="1" id="KW-0472">Membrane</keyword>
<evidence type="ECO:0000256" key="1">
    <source>
        <dbReference type="SAM" id="Phobius"/>
    </source>
</evidence>
<dbReference type="AlphaFoldDB" id="A0A1M6VES8"/>
<reference evidence="4" key="1">
    <citation type="submission" date="2016-11" db="EMBL/GenBank/DDBJ databases">
        <authorList>
            <person name="Varghese N."/>
            <person name="Submissions S."/>
        </authorList>
    </citation>
    <scope>NUCLEOTIDE SEQUENCE [LARGE SCALE GENOMIC DNA]</scope>
    <source>
        <strain evidence="4">DSM 18569</strain>
    </source>
</reference>
<keyword evidence="1" id="KW-0812">Transmembrane</keyword>
<organism evidence="3 4">
    <name type="scientific">Hymenobacter psychrotolerans DSM 18569</name>
    <dbReference type="NCBI Taxonomy" id="1121959"/>
    <lineage>
        <taxon>Bacteria</taxon>
        <taxon>Pseudomonadati</taxon>
        <taxon>Bacteroidota</taxon>
        <taxon>Cytophagia</taxon>
        <taxon>Cytophagales</taxon>
        <taxon>Hymenobacteraceae</taxon>
        <taxon>Hymenobacter</taxon>
    </lineage>
</organism>
<accession>A0A1M6VES8</accession>
<protein>
    <submittedName>
        <fullName evidence="3">Uncharacterized protein</fullName>
    </submittedName>
</protein>
<feature type="transmembrane region" description="Helical" evidence="1">
    <location>
        <begin position="50"/>
        <end position="73"/>
    </location>
</feature>
<name>A0A1M6VES8_9BACT</name>
<proteinExistence type="predicted"/>
<feature type="signal peptide" evidence="2">
    <location>
        <begin position="1"/>
        <end position="22"/>
    </location>
</feature>
<keyword evidence="1" id="KW-1133">Transmembrane helix</keyword>
<evidence type="ECO:0000313" key="3">
    <source>
        <dbReference type="EMBL" id="SHK80033.1"/>
    </source>
</evidence>
<dbReference type="EMBL" id="FRAS01000006">
    <property type="protein sequence ID" value="SHK80033.1"/>
    <property type="molecule type" value="Genomic_DNA"/>
</dbReference>
<feature type="chain" id="PRO_5013178300" evidence="2">
    <location>
        <begin position="23"/>
        <end position="111"/>
    </location>
</feature>
<evidence type="ECO:0000313" key="4">
    <source>
        <dbReference type="Proteomes" id="UP000183947"/>
    </source>
</evidence>
<dbReference type="Proteomes" id="UP000183947">
    <property type="component" value="Unassembled WGS sequence"/>
</dbReference>